<sequence length="397" mass="45524">MLVDEQVAIFLHIIAHDRKNRLMQFEFGRSGETISRYFNVVLKAMIRLNRLLFKTPEPVDANSTDERWKCFKNCLGALDGTHIKIKVPARDKPRYRSRKGDISTNVLGVCSQDGQFIYVLPGWEGSVADGRQYYLVDAGYTNCEGFLAPYRGQRYHLNEWREGQIPTTPFFIDMESEASSQGGKHVWLPEEDAALVECLVEMKIANKYVSDNGFKPGFLQYLETMIIEKLPGCGIKGNPHIQSSLKTLKISWQVVYDMVQGSNKNGFGWDSDKNMVIADKVVWDEYLKVYKKAAPFRYRPFPHFDAFCTIWAKDRATRKDAQDADDINKETNRVNFEESPDNVSEHQSAYDYENDDTLSEVPEIPRTRSSSGSRKKHKNDVVVDVLRDAIVTIEQSF</sequence>
<evidence type="ECO:0000313" key="2">
    <source>
        <dbReference type="Proteomes" id="UP000828941"/>
    </source>
</evidence>
<dbReference type="EMBL" id="CM039427">
    <property type="protein sequence ID" value="KAI4354261.1"/>
    <property type="molecule type" value="Genomic_DNA"/>
</dbReference>
<dbReference type="Proteomes" id="UP000828941">
    <property type="component" value="Chromosome 2"/>
</dbReference>
<protein>
    <submittedName>
        <fullName evidence="1">Uncharacterized protein</fullName>
    </submittedName>
</protein>
<accession>A0ACB9Q0F0</accession>
<name>A0ACB9Q0F0_BAUVA</name>
<organism evidence="1 2">
    <name type="scientific">Bauhinia variegata</name>
    <name type="common">Purple orchid tree</name>
    <name type="synonym">Phanera variegata</name>
    <dbReference type="NCBI Taxonomy" id="167791"/>
    <lineage>
        <taxon>Eukaryota</taxon>
        <taxon>Viridiplantae</taxon>
        <taxon>Streptophyta</taxon>
        <taxon>Embryophyta</taxon>
        <taxon>Tracheophyta</taxon>
        <taxon>Spermatophyta</taxon>
        <taxon>Magnoliopsida</taxon>
        <taxon>eudicotyledons</taxon>
        <taxon>Gunneridae</taxon>
        <taxon>Pentapetalae</taxon>
        <taxon>rosids</taxon>
        <taxon>fabids</taxon>
        <taxon>Fabales</taxon>
        <taxon>Fabaceae</taxon>
        <taxon>Cercidoideae</taxon>
        <taxon>Cercideae</taxon>
        <taxon>Bauhiniinae</taxon>
        <taxon>Bauhinia</taxon>
    </lineage>
</organism>
<proteinExistence type="predicted"/>
<comment type="caution">
    <text evidence="1">The sequence shown here is derived from an EMBL/GenBank/DDBJ whole genome shotgun (WGS) entry which is preliminary data.</text>
</comment>
<reference evidence="1 2" key="1">
    <citation type="journal article" date="2022" name="DNA Res.">
        <title>Chromosomal-level genome assembly of the orchid tree Bauhinia variegata (Leguminosae; Cercidoideae) supports the allotetraploid origin hypothesis of Bauhinia.</title>
        <authorList>
            <person name="Zhong Y."/>
            <person name="Chen Y."/>
            <person name="Zheng D."/>
            <person name="Pang J."/>
            <person name="Liu Y."/>
            <person name="Luo S."/>
            <person name="Meng S."/>
            <person name="Qian L."/>
            <person name="Wei D."/>
            <person name="Dai S."/>
            <person name="Zhou R."/>
        </authorList>
    </citation>
    <scope>NUCLEOTIDE SEQUENCE [LARGE SCALE GENOMIC DNA]</scope>
    <source>
        <strain evidence="1">BV-YZ2020</strain>
    </source>
</reference>
<keyword evidence="2" id="KW-1185">Reference proteome</keyword>
<evidence type="ECO:0000313" key="1">
    <source>
        <dbReference type="EMBL" id="KAI4354261.1"/>
    </source>
</evidence>
<gene>
    <name evidence="1" type="ORF">L6164_003141</name>
</gene>